<comment type="caution">
    <text evidence="4">The sequence shown here is derived from an EMBL/GenBank/DDBJ whole genome shotgun (WGS) entry which is preliminary data.</text>
</comment>
<dbReference type="EMBL" id="JAPMOU010000032">
    <property type="protein sequence ID" value="MDE1464300.1"/>
    <property type="molecule type" value="Genomic_DNA"/>
</dbReference>
<reference evidence="4 5" key="1">
    <citation type="submission" date="2022-11" db="EMBL/GenBank/DDBJ databases">
        <title>Spartinivicinus poritis sp. nov., isolated from scleractinian coral Porites lutea.</title>
        <authorList>
            <person name="Zhang G."/>
            <person name="Cai L."/>
            <person name="Wei Q."/>
        </authorList>
    </citation>
    <scope>NUCLEOTIDE SEQUENCE [LARGE SCALE GENOMIC DNA]</scope>
    <source>
        <strain evidence="4 5">A2-2</strain>
    </source>
</reference>
<dbReference type="InterPro" id="IPR016163">
    <property type="entry name" value="Ald_DH_C"/>
</dbReference>
<sequence length="466" mass="50076">MSKSQPNTQLEVLTAYGQAHLATLAMHTADDAERMLGIAESLFKRRDAWLAKHERIAILKKLTSLMSEQVEALAMTIAREGGKPLKDARVESERAVDGVEKTIEALAHLNGSEIPMGLTPAAANKLAFSYREPIGVVVAVSAFNHPLNLIIHQVIPAVAAGCPVIVKPASTTPLSCLKVAELLAKAGLPDGWCQVCICDNTVATQLVTDSRLGFFSFIGSARVGWQLRSQLAPGVRCALEHGGVAPVIVDNTADIEAMIPNLTKGGFYHAGQVCVSVQRVFVPKAMAEDIVGKLAKAAEQLVVGDPTQADTDVGPLILPREVDRIDEWVQEAVQQGARLVTGGKKLANGCYTPTVLLDPPEQAKVSTLEVFGPVVCVYSYQTIDKAVQRANSLNVAFQAAVFSSDLQQSMKVMQQLDASAVMLNDHTAFRVDWMPFAGRRHSGLGTGGIGYTMHDMTQEKMFVLSL</sequence>
<evidence type="ECO:0000256" key="2">
    <source>
        <dbReference type="ARBA" id="ARBA00023002"/>
    </source>
</evidence>
<accession>A0ABT5UD44</accession>
<dbReference type="RefSeq" id="WP_274690628.1">
    <property type="nucleotide sequence ID" value="NZ_JAPMOU010000032.1"/>
</dbReference>
<feature type="domain" description="Aldehyde dehydrogenase" evidence="3">
    <location>
        <begin position="5"/>
        <end position="461"/>
    </location>
</feature>
<organism evidence="4 5">
    <name type="scientific">Spartinivicinus poritis</name>
    <dbReference type="NCBI Taxonomy" id="2994640"/>
    <lineage>
        <taxon>Bacteria</taxon>
        <taxon>Pseudomonadati</taxon>
        <taxon>Pseudomonadota</taxon>
        <taxon>Gammaproteobacteria</taxon>
        <taxon>Oceanospirillales</taxon>
        <taxon>Zooshikellaceae</taxon>
        <taxon>Spartinivicinus</taxon>
    </lineage>
</organism>
<dbReference type="Proteomes" id="UP001528823">
    <property type="component" value="Unassembled WGS sequence"/>
</dbReference>
<gene>
    <name evidence="4" type="ORF">ORQ98_20270</name>
</gene>
<evidence type="ECO:0000313" key="5">
    <source>
        <dbReference type="Proteomes" id="UP001528823"/>
    </source>
</evidence>
<comment type="similarity">
    <text evidence="1">Belongs to the aldehyde dehydrogenase family.</text>
</comment>
<dbReference type="InterPro" id="IPR016162">
    <property type="entry name" value="Ald_DH_N"/>
</dbReference>
<dbReference type="PANTHER" id="PTHR42991:SF1">
    <property type="entry name" value="ALDEHYDE DEHYDROGENASE"/>
    <property type="match status" value="1"/>
</dbReference>
<dbReference type="InterPro" id="IPR051020">
    <property type="entry name" value="ALDH-related_metabolic_enz"/>
</dbReference>
<proteinExistence type="inferred from homology"/>
<dbReference type="PANTHER" id="PTHR42991">
    <property type="entry name" value="ALDEHYDE DEHYDROGENASE"/>
    <property type="match status" value="1"/>
</dbReference>
<dbReference type="Pfam" id="PF00171">
    <property type="entry name" value="Aldedh"/>
    <property type="match status" value="1"/>
</dbReference>
<evidence type="ECO:0000259" key="3">
    <source>
        <dbReference type="Pfam" id="PF00171"/>
    </source>
</evidence>
<dbReference type="InterPro" id="IPR015590">
    <property type="entry name" value="Aldehyde_DH_dom"/>
</dbReference>
<evidence type="ECO:0000256" key="1">
    <source>
        <dbReference type="ARBA" id="ARBA00009986"/>
    </source>
</evidence>
<keyword evidence="2" id="KW-0560">Oxidoreductase</keyword>
<protein>
    <submittedName>
        <fullName evidence="4">Aldehyde dehydrogenase family protein</fullName>
    </submittedName>
</protein>
<dbReference type="Gene3D" id="3.40.309.10">
    <property type="entry name" value="Aldehyde Dehydrogenase, Chain A, domain 2"/>
    <property type="match status" value="1"/>
</dbReference>
<dbReference type="SUPFAM" id="SSF53720">
    <property type="entry name" value="ALDH-like"/>
    <property type="match status" value="1"/>
</dbReference>
<keyword evidence="5" id="KW-1185">Reference proteome</keyword>
<evidence type="ECO:0000313" key="4">
    <source>
        <dbReference type="EMBL" id="MDE1464300.1"/>
    </source>
</evidence>
<name>A0ABT5UD44_9GAMM</name>
<dbReference type="Gene3D" id="3.40.605.10">
    <property type="entry name" value="Aldehyde Dehydrogenase, Chain A, domain 1"/>
    <property type="match status" value="1"/>
</dbReference>
<dbReference type="InterPro" id="IPR016161">
    <property type="entry name" value="Ald_DH/histidinol_DH"/>
</dbReference>